<feature type="region of interest" description="Disordered" evidence="1">
    <location>
        <begin position="469"/>
        <end position="489"/>
    </location>
</feature>
<evidence type="ECO:0000256" key="1">
    <source>
        <dbReference type="SAM" id="MobiDB-lite"/>
    </source>
</evidence>
<organism evidence="2 3">
    <name type="scientific">Diatrype stigma</name>
    <dbReference type="NCBI Taxonomy" id="117547"/>
    <lineage>
        <taxon>Eukaryota</taxon>
        <taxon>Fungi</taxon>
        <taxon>Dikarya</taxon>
        <taxon>Ascomycota</taxon>
        <taxon>Pezizomycotina</taxon>
        <taxon>Sordariomycetes</taxon>
        <taxon>Xylariomycetidae</taxon>
        <taxon>Xylariales</taxon>
        <taxon>Diatrypaceae</taxon>
        <taxon>Diatrype</taxon>
    </lineage>
</organism>
<feature type="compositionally biased region" description="Polar residues" evidence="1">
    <location>
        <begin position="334"/>
        <end position="344"/>
    </location>
</feature>
<dbReference type="AlphaFoldDB" id="A0AAN9UJU4"/>
<feature type="compositionally biased region" description="Polar residues" evidence="1">
    <location>
        <begin position="405"/>
        <end position="420"/>
    </location>
</feature>
<feature type="compositionally biased region" description="Polar residues" evidence="1">
    <location>
        <begin position="478"/>
        <end position="489"/>
    </location>
</feature>
<reference evidence="2 3" key="1">
    <citation type="submission" date="2024-02" db="EMBL/GenBank/DDBJ databases">
        <title>De novo assembly and annotation of 12 fungi associated with fruit tree decline syndrome in Ontario, Canada.</title>
        <authorList>
            <person name="Sulman M."/>
            <person name="Ellouze W."/>
            <person name="Ilyukhin E."/>
        </authorList>
    </citation>
    <scope>NUCLEOTIDE SEQUENCE [LARGE SCALE GENOMIC DNA]</scope>
    <source>
        <strain evidence="2 3">M11/M66-122</strain>
    </source>
</reference>
<gene>
    <name evidence="2" type="ORF">SLS62_008295</name>
</gene>
<dbReference type="EMBL" id="JAKJXP020000076">
    <property type="protein sequence ID" value="KAK7749216.1"/>
    <property type="molecule type" value="Genomic_DNA"/>
</dbReference>
<feature type="compositionally biased region" description="Low complexity" evidence="1">
    <location>
        <begin position="225"/>
        <end position="241"/>
    </location>
</feature>
<feature type="region of interest" description="Disordered" evidence="1">
    <location>
        <begin position="100"/>
        <end position="125"/>
    </location>
</feature>
<feature type="region of interest" description="Disordered" evidence="1">
    <location>
        <begin position="307"/>
        <end position="344"/>
    </location>
</feature>
<name>A0AAN9UJU4_9PEZI</name>
<evidence type="ECO:0000313" key="2">
    <source>
        <dbReference type="EMBL" id="KAK7749216.1"/>
    </source>
</evidence>
<feature type="region of interest" description="Disordered" evidence="1">
    <location>
        <begin position="225"/>
        <end position="248"/>
    </location>
</feature>
<sequence>MAGITVVDGLFSPPFLPAQPSRVERRPRTQPPRPERDYDIPCPICHRVYEHQHLKVHLREVHTGAEEPWPGYQNDVHRQDQYQYQYQDQDQDHHQYQNHYQNQNQQNNPNPRDLPPPLLLPPCPREHDAPLARSGCFSPAPAPASAACRPWGNKSQDGYSFREDGIGREPVSSPAFASAVTSSQPMPPFLPPTRQEASSPPMLSPASHAALSAVLLERYVVRQPPASQPGSLAAGSASSSPDEPRSPESNIWMERESVSSSSDSLFQKPAQTTRVQHVDSLGADLPISQTITAYGDSTQSALSLNKLMTSSSNGPGQSPPSQAVAASSRIEEPSSVSRQPVASLSPDQILVSAIHKNGKGEEPVQLDSSSRPTRVLPFSSPGQEGLSSPPPRSPKPYIYPIHPVTQASISTPLEPSSLSAESGIVTTSQSSKPVQSSSVPSQPVPVPIPEFDMLHELSQRLDAPFPGPYLAPLSPPLASNSQSMDMSLD</sequence>
<feature type="region of interest" description="Disordered" evidence="1">
    <location>
        <begin position="356"/>
        <end position="447"/>
    </location>
</feature>
<accession>A0AAN9UJU4</accession>
<feature type="compositionally biased region" description="Low complexity" evidence="1">
    <location>
        <begin position="100"/>
        <end position="111"/>
    </location>
</feature>
<feature type="region of interest" description="Disordered" evidence="1">
    <location>
        <begin position="1"/>
        <end position="40"/>
    </location>
</feature>
<evidence type="ECO:0000313" key="3">
    <source>
        <dbReference type="Proteomes" id="UP001320420"/>
    </source>
</evidence>
<proteinExistence type="predicted"/>
<feature type="compositionally biased region" description="Pro residues" evidence="1">
    <location>
        <begin position="112"/>
        <end position="123"/>
    </location>
</feature>
<feature type="region of interest" description="Disordered" evidence="1">
    <location>
        <begin position="159"/>
        <end position="205"/>
    </location>
</feature>
<feature type="compositionally biased region" description="Low complexity" evidence="1">
    <location>
        <begin position="310"/>
        <end position="328"/>
    </location>
</feature>
<feature type="compositionally biased region" description="Basic and acidic residues" evidence="1">
    <location>
        <begin position="22"/>
        <end position="39"/>
    </location>
</feature>
<keyword evidence="3" id="KW-1185">Reference proteome</keyword>
<dbReference type="Proteomes" id="UP001320420">
    <property type="component" value="Unassembled WGS sequence"/>
</dbReference>
<protein>
    <submittedName>
        <fullName evidence="2">Uncharacterized protein</fullName>
    </submittedName>
</protein>
<feature type="compositionally biased region" description="Low complexity" evidence="1">
    <location>
        <begin position="425"/>
        <end position="441"/>
    </location>
</feature>
<comment type="caution">
    <text evidence="2">The sequence shown here is derived from an EMBL/GenBank/DDBJ whole genome shotgun (WGS) entry which is preliminary data.</text>
</comment>